<dbReference type="InterPro" id="IPR011604">
    <property type="entry name" value="PDDEXK-like_dom_sf"/>
</dbReference>
<dbReference type="AlphaFoldDB" id="A0A7G9WDT0"/>
<evidence type="ECO:0000256" key="2">
    <source>
        <dbReference type="ARBA" id="ARBA00022741"/>
    </source>
</evidence>
<keyword evidence="8" id="KW-0238">DNA-binding</keyword>
<dbReference type="InterPro" id="IPR014017">
    <property type="entry name" value="DNA_helicase_UvrD-like_C"/>
</dbReference>
<dbReference type="GO" id="GO:0005524">
    <property type="term" value="F:ATP binding"/>
    <property type="evidence" value="ECO:0007669"/>
    <property type="project" value="UniProtKB-KW"/>
</dbReference>
<dbReference type="PANTHER" id="PTHR30591:SF1">
    <property type="entry name" value="RECBCD ENZYME SUBUNIT RECC"/>
    <property type="match status" value="1"/>
</dbReference>
<evidence type="ECO:0000256" key="6">
    <source>
        <dbReference type="ARBA" id="ARBA00022839"/>
    </source>
</evidence>
<keyword evidence="6" id="KW-0269">Exonuclease</keyword>
<keyword evidence="3" id="KW-0227">DNA damage</keyword>
<dbReference type="SUPFAM" id="SSF52540">
    <property type="entry name" value="P-loop containing nucleoside triphosphate hydrolases"/>
    <property type="match status" value="1"/>
</dbReference>
<gene>
    <name evidence="12" type="ORF">H6X83_07610</name>
</gene>
<dbReference type="GO" id="GO:0004386">
    <property type="term" value="F:helicase activity"/>
    <property type="evidence" value="ECO:0007669"/>
    <property type="project" value="UniProtKB-KW"/>
</dbReference>
<dbReference type="GO" id="GO:0003677">
    <property type="term" value="F:DNA binding"/>
    <property type="evidence" value="ECO:0007669"/>
    <property type="project" value="UniProtKB-KW"/>
</dbReference>
<name>A0A7G9WDT0_9FIRM</name>
<keyword evidence="7" id="KW-0067">ATP-binding</keyword>
<keyword evidence="2" id="KW-0547">Nucleotide-binding</keyword>
<dbReference type="InterPro" id="IPR011335">
    <property type="entry name" value="Restrct_endonuc-II-like"/>
</dbReference>
<dbReference type="SUPFAM" id="SSF52980">
    <property type="entry name" value="Restriction endonuclease-like"/>
    <property type="match status" value="1"/>
</dbReference>
<keyword evidence="4" id="KW-0378">Hydrolase</keyword>
<keyword evidence="5" id="KW-0347">Helicase</keyword>
<evidence type="ECO:0000256" key="1">
    <source>
        <dbReference type="ARBA" id="ARBA00022722"/>
    </source>
</evidence>
<proteinExistence type="predicted"/>
<feature type="domain" description="UvrD-like helicase C-terminal" evidence="11">
    <location>
        <begin position="270"/>
        <end position="571"/>
    </location>
</feature>
<evidence type="ECO:0000313" key="12">
    <source>
        <dbReference type="EMBL" id="QNO16842.1"/>
    </source>
</evidence>
<dbReference type="InterPro" id="IPR027417">
    <property type="entry name" value="P-loop_NTPase"/>
</dbReference>
<dbReference type="Proteomes" id="UP000516046">
    <property type="component" value="Chromosome"/>
</dbReference>
<keyword evidence="9" id="KW-0234">DNA repair</keyword>
<evidence type="ECO:0000256" key="5">
    <source>
        <dbReference type="ARBA" id="ARBA00022806"/>
    </source>
</evidence>
<dbReference type="Pfam" id="PF12705">
    <property type="entry name" value="PDDEXK_1"/>
    <property type="match status" value="1"/>
</dbReference>
<evidence type="ECO:0000256" key="3">
    <source>
        <dbReference type="ARBA" id="ARBA00022763"/>
    </source>
</evidence>
<dbReference type="Gene3D" id="3.40.50.300">
    <property type="entry name" value="P-loop containing nucleotide triphosphate hydrolases"/>
    <property type="match status" value="4"/>
</dbReference>
<dbReference type="PANTHER" id="PTHR30591">
    <property type="entry name" value="RECBCD ENZYME SUBUNIT RECC"/>
    <property type="match status" value="1"/>
</dbReference>
<organism evidence="12 13">
    <name type="scientific">Caproicibacterium amylolyticum</name>
    <dbReference type="NCBI Taxonomy" id="2766537"/>
    <lineage>
        <taxon>Bacteria</taxon>
        <taxon>Bacillati</taxon>
        <taxon>Bacillota</taxon>
        <taxon>Clostridia</taxon>
        <taxon>Eubacteriales</taxon>
        <taxon>Oscillospiraceae</taxon>
        <taxon>Caproicibacterium</taxon>
    </lineage>
</organism>
<dbReference type="GO" id="GO:0006310">
    <property type="term" value="P:DNA recombination"/>
    <property type="evidence" value="ECO:0007669"/>
    <property type="project" value="TreeGrafter"/>
</dbReference>
<keyword evidence="1" id="KW-0540">Nuclease</keyword>
<dbReference type="PROSITE" id="PS51217">
    <property type="entry name" value="UVRD_HELICASE_CTER"/>
    <property type="match status" value="1"/>
</dbReference>
<reference evidence="12 13" key="1">
    <citation type="submission" date="2020-08" db="EMBL/GenBank/DDBJ databases">
        <authorList>
            <person name="Ren C."/>
            <person name="Gu Y."/>
            <person name="Xu Y."/>
        </authorList>
    </citation>
    <scope>NUCLEOTIDE SEQUENCE [LARGE SCALE GENOMIC DNA]</scope>
    <source>
        <strain evidence="12 13">LBM18003</strain>
    </source>
</reference>
<evidence type="ECO:0000259" key="11">
    <source>
        <dbReference type="PROSITE" id="PS51217"/>
    </source>
</evidence>
<dbReference type="GO" id="GO:0006281">
    <property type="term" value="P:DNA repair"/>
    <property type="evidence" value="ECO:0007669"/>
    <property type="project" value="UniProtKB-KW"/>
</dbReference>
<dbReference type="InterPro" id="IPR038726">
    <property type="entry name" value="PDDEXK_AddAB-type"/>
</dbReference>
<evidence type="ECO:0000313" key="13">
    <source>
        <dbReference type="Proteomes" id="UP000516046"/>
    </source>
</evidence>
<protein>
    <submittedName>
        <fullName evidence="12">PD-(D/E)XK nuclease family protein</fullName>
    </submittedName>
</protein>
<dbReference type="RefSeq" id="WP_212505909.1">
    <property type="nucleotide sequence ID" value="NZ_CP060696.1"/>
</dbReference>
<evidence type="ECO:0000256" key="8">
    <source>
        <dbReference type="ARBA" id="ARBA00023125"/>
    </source>
</evidence>
<sequence>MLHLLFGRAGSGKTWTLRERLRQLAADGQENLVLLVPEQASFENERAMLRLLGPKDAQCVQVYSFSRLCDALTRRYGGGAGRRLDDGGRAILMSQALEQIKDTLQFYRRSAQGTELVHMLLDANTEFKSCGIGPEELRTAARAAEMPLLGQKLTELARILDCYEALVAQSWLDPQDDLTRAAACLSVHDFFADSLVYIDGFQSFTKQQYGLLRPMLRQAAEVTVALCADELADPEQGMGVFSIVKQTAAGLMRAAKEEDVRVASPEKLPDGARFDAEDLKTLEENIYRTEIKSTGVKAENIFLYEAADPYEEAAYAAAAIRHLLANGFCRARDIAVMARDIDSYRGILDTALDTYEIPYFMDEARDITHEPLMRFVLSAFAVVRTGFDSETVFTYVKTELTGLSPDMTAALENYCFVWKISGRSWHTPFTANPDGFAGEFSPDAKHRLAQLEEARKTLTAPLEKFAAAAMDADGLTLAKAVYQLLQDAQVPQHLKALAASLEKAGQPALADDTLRLWDLLMQVLDQCALVLGEQPVTRNRFEELLRIVLADSQMAGIPQGVDEVTVGAANRIRMEAPKVVFVLDAAKDDFPKTPGTAGILSFAERLSLIRGGLPLNDTLEGVDVQERFLAYAAVSAPSQRLYLSWPAAGTDGTAKLPSSMITQVQEVLSNVRVETAATLPQGWFACSRKAAFAQLARSWKHATPEEAALRRLFSGEADVPRLSALERAADRSPQHFADADCAKELFHKDMHISASQAEVYALCPFQYFCKYGLQAKERRAAELDPMEYGSLMHYLLEHLFRETGAEKLNAMQPEELHDLILKLLNTYVEENLGVAEKKEPRFQFLLGRVASAAAVVTAHIAAELCQSSFQPVDFELPIGPDGVPGLHLPLADGGSVELVGKVDRVDIWQADGHTWLRVVDYKTGKKKFKVSDILYGMNMQMLLYLAALYENGGERYGIPAPAGVLYMPAAVPAAPVERGTPQEKQMQKQAAELCMSGLLRDDPAIVEAMEKNAAGQYLPVKLKNGMPEGKGCAVSGSELESILAYVQEKVQEMAEQLHSGQVQAKPLVGKGYDACAWCPYAPVCGREQDDPVREMNPPKPEEALQIISKEGKAE</sequence>
<feature type="region of interest" description="Disordered" evidence="10">
    <location>
        <begin position="1087"/>
        <end position="1114"/>
    </location>
</feature>
<dbReference type="EMBL" id="CP060696">
    <property type="protein sequence ID" value="QNO16842.1"/>
    <property type="molecule type" value="Genomic_DNA"/>
</dbReference>
<dbReference type="Pfam" id="PF21445">
    <property type="entry name" value="ADDB_N"/>
    <property type="match status" value="1"/>
</dbReference>
<accession>A0A7G9WDT0</accession>
<dbReference type="InterPro" id="IPR049035">
    <property type="entry name" value="ADDB_N"/>
</dbReference>
<evidence type="ECO:0000256" key="4">
    <source>
        <dbReference type="ARBA" id="ARBA00022801"/>
    </source>
</evidence>
<dbReference type="GO" id="GO:0004527">
    <property type="term" value="F:exonuclease activity"/>
    <property type="evidence" value="ECO:0007669"/>
    <property type="project" value="UniProtKB-KW"/>
</dbReference>
<keyword evidence="13" id="KW-1185">Reference proteome</keyword>
<evidence type="ECO:0000256" key="9">
    <source>
        <dbReference type="ARBA" id="ARBA00023204"/>
    </source>
</evidence>
<evidence type="ECO:0000256" key="10">
    <source>
        <dbReference type="SAM" id="MobiDB-lite"/>
    </source>
</evidence>
<evidence type="ECO:0000256" key="7">
    <source>
        <dbReference type="ARBA" id="ARBA00022840"/>
    </source>
</evidence>
<dbReference type="Gene3D" id="3.90.320.10">
    <property type="match status" value="1"/>
</dbReference>
<dbReference type="KEGG" id="caml:H6X83_07610"/>